<feature type="domain" description="4Fe-4S ferredoxin-type" evidence="2">
    <location>
        <begin position="30"/>
        <end position="75"/>
    </location>
</feature>
<reference evidence="3" key="1">
    <citation type="submission" date="2020-10" db="EMBL/GenBank/DDBJ databases">
        <authorList>
            <person name="Gilroy R."/>
        </authorList>
    </citation>
    <scope>NUCLEOTIDE SEQUENCE</scope>
    <source>
        <strain evidence="3">11300</strain>
    </source>
</reference>
<dbReference type="Proteomes" id="UP000824091">
    <property type="component" value="Unassembled WGS sequence"/>
</dbReference>
<reference evidence="3" key="2">
    <citation type="journal article" date="2021" name="PeerJ">
        <title>Extensive microbial diversity within the chicken gut microbiome revealed by metagenomics and culture.</title>
        <authorList>
            <person name="Gilroy R."/>
            <person name="Ravi A."/>
            <person name="Getino M."/>
            <person name="Pursley I."/>
            <person name="Horton D.L."/>
            <person name="Alikhan N.F."/>
            <person name="Baker D."/>
            <person name="Gharbi K."/>
            <person name="Hall N."/>
            <person name="Watson M."/>
            <person name="Adriaenssens E.M."/>
            <person name="Foster-Nyarko E."/>
            <person name="Jarju S."/>
            <person name="Secka A."/>
            <person name="Antonio M."/>
            <person name="Oren A."/>
            <person name="Chaudhuri R.R."/>
            <person name="La Ragione R."/>
            <person name="Hildebrand F."/>
            <person name="Pallen M.J."/>
        </authorList>
    </citation>
    <scope>NUCLEOTIDE SEQUENCE</scope>
    <source>
        <strain evidence="3">11300</strain>
    </source>
</reference>
<feature type="transmembrane region" description="Helical" evidence="1">
    <location>
        <begin position="20"/>
        <end position="47"/>
    </location>
</feature>
<keyword evidence="1" id="KW-0472">Membrane</keyword>
<dbReference type="Pfam" id="PF12801">
    <property type="entry name" value="Fer4_5"/>
    <property type="match status" value="2"/>
</dbReference>
<organism evidence="3 4">
    <name type="scientific">Candidatus Fimisoma avicola</name>
    <dbReference type="NCBI Taxonomy" id="2840826"/>
    <lineage>
        <taxon>Bacteria</taxon>
        <taxon>Bacillati</taxon>
        <taxon>Bacillota</taxon>
        <taxon>Clostridia</taxon>
        <taxon>Eubacteriales</taxon>
        <taxon>Candidatus Fimisoma</taxon>
    </lineage>
</organism>
<keyword evidence="1" id="KW-0812">Transmembrane</keyword>
<evidence type="ECO:0000313" key="4">
    <source>
        <dbReference type="Proteomes" id="UP000824091"/>
    </source>
</evidence>
<dbReference type="InterPro" id="IPR017896">
    <property type="entry name" value="4Fe4S_Fe-S-bd"/>
</dbReference>
<dbReference type="EMBL" id="DVMO01000039">
    <property type="protein sequence ID" value="HIU27232.1"/>
    <property type="molecule type" value="Genomic_DNA"/>
</dbReference>
<comment type="caution">
    <text evidence="3">The sequence shown here is derived from an EMBL/GenBank/DDBJ whole genome shotgun (WGS) entry which is preliminary data.</text>
</comment>
<dbReference type="AlphaFoldDB" id="A0A9D1L8J1"/>
<feature type="transmembrane region" description="Helical" evidence="1">
    <location>
        <begin position="87"/>
        <end position="108"/>
    </location>
</feature>
<gene>
    <name evidence="3" type="ORF">IAD16_02470</name>
</gene>
<evidence type="ECO:0000256" key="1">
    <source>
        <dbReference type="SAM" id="Phobius"/>
    </source>
</evidence>
<proteinExistence type="predicted"/>
<name>A0A9D1L8J1_9FIRM</name>
<keyword evidence="1" id="KW-1133">Transmembrane helix</keyword>
<sequence length="212" mass="24266">MNNARSKKWYDHLWIVELCYLFLGLFNILFAWLGMLFFCIPLLIAIFGGSKAYCNRYCGRGQLLGLLGDKLKLSRNVPPPKFLRSTWFRYGFLTFFMIMFGLMLFSTYKVFTGAPLSQTVTLLWVFKLPWQWADVSFVAPWAGQFAFGFFSVMLTSTVLGLVTMVLFRPRSWCVYCPMGTMTQGICKIRNGKKEKDYGRTGKEDSGTAETAG</sequence>
<feature type="transmembrane region" description="Helical" evidence="1">
    <location>
        <begin position="145"/>
        <end position="167"/>
    </location>
</feature>
<feature type="domain" description="4Fe-4S ferredoxin-type" evidence="2">
    <location>
        <begin position="153"/>
        <end position="194"/>
    </location>
</feature>
<protein>
    <submittedName>
        <fullName evidence="3">4Fe-4S binding protein</fullName>
    </submittedName>
</protein>
<accession>A0A9D1L8J1</accession>
<evidence type="ECO:0000259" key="2">
    <source>
        <dbReference type="Pfam" id="PF12801"/>
    </source>
</evidence>
<evidence type="ECO:0000313" key="3">
    <source>
        <dbReference type="EMBL" id="HIU27232.1"/>
    </source>
</evidence>